<dbReference type="PRINTS" id="PR00081">
    <property type="entry name" value="GDHRDH"/>
</dbReference>
<evidence type="ECO:0000313" key="2">
    <source>
        <dbReference type="EMBL" id="EGG30937.1"/>
    </source>
</evidence>
<dbReference type="Proteomes" id="UP000005615">
    <property type="component" value="Unassembled WGS sequence"/>
</dbReference>
<keyword evidence="3" id="KW-1185">Reference proteome</keyword>
<dbReference type="Pfam" id="PF13561">
    <property type="entry name" value="adh_short_C2"/>
    <property type="match status" value="1"/>
</dbReference>
<dbReference type="InterPro" id="IPR002347">
    <property type="entry name" value="SDR_fam"/>
</dbReference>
<dbReference type="InterPro" id="IPR036291">
    <property type="entry name" value="NAD(P)-bd_dom_sf"/>
</dbReference>
<comment type="caution">
    <text evidence="2">The sequence shown here is derived from an EMBL/GenBank/DDBJ whole genome shotgun (WGS) entry which is preliminary data.</text>
</comment>
<protein>
    <submittedName>
        <fullName evidence="2">Short-chain dehydrogenase/reductase SDR</fullName>
    </submittedName>
</protein>
<evidence type="ECO:0000256" key="1">
    <source>
        <dbReference type="ARBA" id="ARBA00006484"/>
    </source>
</evidence>
<name>F3KY81_9GAMM</name>
<accession>F3KY81</accession>
<dbReference type="PANTHER" id="PTHR42879">
    <property type="entry name" value="3-OXOACYL-(ACYL-CARRIER-PROTEIN) REDUCTASE"/>
    <property type="match status" value="1"/>
</dbReference>
<dbReference type="InterPro" id="IPR050259">
    <property type="entry name" value="SDR"/>
</dbReference>
<evidence type="ECO:0000313" key="3">
    <source>
        <dbReference type="Proteomes" id="UP000005615"/>
    </source>
</evidence>
<dbReference type="PANTHER" id="PTHR42879:SF6">
    <property type="entry name" value="NADPH-DEPENDENT REDUCTASE BACG"/>
    <property type="match status" value="1"/>
</dbReference>
<gene>
    <name evidence="2" type="ORF">IMCC3088_1249</name>
</gene>
<sequence length="260" mass="27022">MDLGIRGRSAIVCGASKGLGLGSAQALAAEGVNVLMVARSADALEAAAEDLRRAAPDVAITTCAADLSTAEGRDAVYAASPQPDILVVNAGGPPVKDFRQLNEQDWVAALNSNLYGMTDLINRAVTGMCERGFGRIVTITSASVKMPMVGLDLSNAMRSGLVSYCKGISAGLAQHNVTINSLLPGLHATERLDGIFVARSAMMGKTPGEVEELSRNQVPAKRFGTAEEFGHFCAFMCSTHAGYMTGQTVLLDGGAYPGLA</sequence>
<proteinExistence type="inferred from homology"/>
<dbReference type="OrthoDB" id="9804774at2"/>
<organism evidence="2 3">
    <name type="scientific">Aequoribacter fuscus</name>
    <dbReference type="NCBI Taxonomy" id="2518989"/>
    <lineage>
        <taxon>Bacteria</taxon>
        <taxon>Pseudomonadati</taxon>
        <taxon>Pseudomonadota</taxon>
        <taxon>Gammaproteobacteria</taxon>
        <taxon>Cellvibrionales</taxon>
        <taxon>Halieaceae</taxon>
        <taxon>Aequoribacter</taxon>
    </lineage>
</organism>
<dbReference type="STRING" id="2518989.IMCC3088_1249"/>
<dbReference type="EMBL" id="AEIG01000002">
    <property type="protein sequence ID" value="EGG30937.1"/>
    <property type="molecule type" value="Genomic_DNA"/>
</dbReference>
<dbReference type="AlphaFoldDB" id="F3KY81"/>
<dbReference type="eggNOG" id="COG1028">
    <property type="taxonomic scope" value="Bacteria"/>
</dbReference>
<comment type="similarity">
    <text evidence="1">Belongs to the short-chain dehydrogenases/reductases (SDR) family.</text>
</comment>
<dbReference type="Gene3D" id="3.40.50.720">
    <property type="entry name" value="NAD(P)-binding Rossmann-like Domain"/>
    <property type="match status" value="1"/>
</dbReference>
<reference evidence="2 3" key="1">
    <citation type="journal article" date="2011" name="J. Bacteriol.">
        <title>Genome sequence of strain IMCC3088, a proteorhodopsin-containing marine bacterium belonging to the OM60/NOR5 clade.</title>
        <authorList>
            <person name="Jang Y."/>
            <person name="Oh H.M."/>
            <person name="Kang I."/>
            <person name="Lee K."/>
            <person name="Yang S.J."/>
            <person name="Cho J.C."/>
        </authorList>
    </citation>
    <scope>NUCLEOTIDE SEQUENCE [LARGE SCALE GENOMIC DNA]</scope>
    <source>
        <strain evidence="2 3">IMCC3088</strain>
    </source>
</reference>
<dbReference type="RefSeq" id="WP_009574358.1">
    <property type="nucleotide sequence ID" value="NZ_AEIG01000002.1"/>
</dbReference>
<dbReference type="SUPFAM" id="SSF51735">
    <property type="entry name" value="NAD(P)-binding Rossmann-fold domains"/>
    <property type="match status" value="1"/>
</dbReference>